<evidence type="ECO:0000259" key="3">
    <source>
        <dbReference type="PROSITE" id="PS50053"/>
    </source>
</evidence>
<evidence type="ECO:0000256" key="2">
    <source>
        <dbReference type="ARBA" id="ARBA00022737"/>
    </source>
</evidence>
<dbReference type="Pfam" id="PF24681">
    <property type="entry name" value="Kelch_KLHDC2_KLHL20_DRC7"/>
    <property type="match status" value="1"/>
</dbReference>
<dbReference type="Pfam" id="PF00240">
    <property type="entry name" value="ubiquitin"/>
    <property type="match status" value="1"/>
</dbReference>
<evidence type="ECO:0000313" key="4">
    <source>
        <dbReference type="EMBL" id="CAD8872829.1"/>
    </source>
</evidence>
<dbReference type="SMART" id="SM00612">
    <property type="entry name" value="Kelch"/>
    <property type="match status" value="6"/>
</dbReference>
<protein>
    <recommendedName>
        <fullName evidence="3">Ubiquitin-like domain-containing protein</fullName>
    </recommendedName>
</protein>
<dbReference type="Pfam" id="PF01344">
    <property type="entry name" value="Kelch_1"/>
    <property type="match status" value="1"/>
</dbReference>
<dbReference type="AlphaFoldDB" id="A0A7S1B295"/>
<keyword evidence="2" id="KW-0677">Repeat</keyword>
<dbReference type="EMBL" id="HBFQ01066388">
    <property type="protein sequence ID" value="CAD8872829.1"/>
    <property type="molecule type" value="Transcribed_RNA"/>
</dbReference>
<accession>A0A7S1B295</accession>
<dbReference type="SUPFAM" id="SSF54236">
    <property type="entry name" value="Ubiquitin-like"/>
    <property type="match status" value="1"/>
</dbReference>
<dbReference type="PANTHER" id="PTHR46344">
    <property type="entry name" value="OS02G0202900 PROTEIN"/>
    <property type="match status" value="1"/>
</dbReference>
<dbReference type="InterPro" id="IPR000626">
    <property type="entry name" value="Ubiquitin-like_dom"/>
</dbReference>
<dbReference type="CDD" id="cd17039">
    <property type="entry name" value="Ubl_ubiquitin_like"/>
    <property type="match status" value="1"/>
</dbReference>
<reference evidence="4" key="1">
    <citation type="submission" date="2021-01" db="EMBL/GenBank/DDBJ databases">
        <authorList>
            <person name="Corre E."/>
            <person name="Pelletier E."/>
            <person name="Niang G."/>
            <person name="Scheremetjew M."/>
            <person name="Finn R."/>
            <person name="Kale V."/>
            <person name="Holt S."/>
            <person name="Cochrane G."/>
            <person name="Meng A."/>
            <person name="Brown T."/>
            <person name="Cohen L."/>
        </authorList>
    </citation>
    <scope>NUCLEOTIDE SEQUENCE</scope>
</reference>
<dbReference type="InterPro" id="IPR006652">
    <property type="entry name" value="Kelch_1"/>
</dbReference>
<dbReference type="SUPFAM" id="SSF50965">
    <property type="entry name" value="Galactose oxidase, central domain"/>
    <property type="match status" value="1"/>
</dbReference>
<dbReference type="InterPro" id="IPR029071">
    <property type="entry name" value="Ubiquitin-like_domsf"/>
</dbReference>
<proteinExistence type="predicted"/>
<name>A0A7S1B295_NOCSC</name>
<evidence type="ECO:0000256" key="1">
    <source>
        <dbReference type="ARBA" id="ARBA00022441"/>
    </source>
</evidence>
<feature type="domain" description="Ubiquitin-like" evidence="3">
    <location>
        <begin position="10"/>
        <end position="66"/>
    </location>
</feature>
<dbReference type="PANTHER" id="PTHR46344:SF27">
    <property type="entry name" value="KELCH REPEAT SUPERFAMILY PROTEIN"/>
    <property type="match status" value="1"/>
</dbReference>
<dbReference type="Gene3D" id="2.120.10.80">
    <property type="entry name" value="Kelch-type beta propeller"/>
    <property type="match status" value="2"/>
</dbReference>
<dbReference type="Gene3D" id="3.10.20.90">
    <property type="entry name" value="Phosphatidylinositol 3-kinase Catalytic Subunit, Chain A, domain 1"/>
    <property type="match status" value="1"/>
</dbReference>
<dbReference type="InterPro" id="IPR015915">
    <property type="entry name" value="Kelch-typ_b-propeller"/>
</dbReference>
<organism evidence="4">
    <name type="scientific">Noctiluca scintillans</name>
    <name type="common">Sea sparkle</name>
    <name type="synonym">Red tide dinoflagellate</name>
    <dbReference type="NCBI Taxonomy" id="2966"/>
    <lineage>
        <taxon>Eukaryota</taxon>
        <taxon>Sar</taxon>
        <taxon>Alveolata</taxon>
        <taxon>Dinophyceae</taxon>
        <taxon>Noctilucales</taxon>
        <taxon>Noctilucaceae</taxon>
        <taxon>Noctiluca</taxon>
    </lineage>
</organism>
<gene>
    <name evidence="4" type="ORF">NSCI0253_LOCUS47186</name>
</gene>
<dbReference type="PROSITE" id="PS50053">
    <property type="entry name" value="UBIQUITIN_2"/>
    <property type="match status" value="1"/>
</dbReference>
<sequence>MDQPVLDRQITVKVSALDGSRWTLEISGEVHVGELKAKLECLTGVPAREEQLLWREEILEDSSTMACFAGASNCVSLTLVRVARHRVVALGGGTIARLSAEFYDSASGLWSALPGMLTPRHGLAAASCGHQVFAIGGEDCLGRVLSSVECFDVTTLVWSEAPGMSTGRYTHAATSITGQLFVVGGQDEVGSTLGCGEAFDIEAGTWSRLPELNTPRHSHALVAVNNRELLVFGGIGDGARALGSGEVLNLEGGSRVWALLPDMRVPRYSLAAVVWEGLVYVLGGKDDDGRAQVIVEAFDYPAGSWFEIAAMSVARHALAAVSTETGIYVLGGRSTDHDALASVEVYSTESCWVTASRMGSARSGLAGAVVC</sequence>
<keyword evidence="1" id="KW-0880">Kelch repeat</keyword>
<dbReference type="InterPro" id="IPR011043">
    <property type="entry name" value="Gal_Oxase/kelch_b-propeller"/>
</dbReference>